<sequence>MLNMNFTKKLNKNKKIQKTQNNNFIFCAPAIWRKIFLIKKSFVFKLAEKLVYSRCSVLPKTFNNSYFSTYSGKRWNERISNKWMVGFKFGEFTWNRKMALYKAKQLKKKKKLKK</sequence>
<dbReference type="SUPFAM" id="SSF54570">
    <property type="entry name" value="Ribosomal protein S19"/>
    <property type="match status" value="1"/>
</dbReference>
<proteinExistence type="inferred from homology"/>
<dbReference type="GO" id="GO:0005840">
    <property type="term" value="C:ribosome"/>
    <property type="evidence" value="ECO:0007669"/>
    <property type="project" value="UniProtKB-KW"/>
</dbReference>
<comment type="similarity">
    <text evidence="1">Belongs to the universal ribosomal protein uS19 family.</text>
</comment>
<evidence type="ECO:0000256" key="2">
    <source>
        <dbReference type="ARBA" id="ARBA00022980"/>
    </source>
</evidence>
<keyword evidence="3" id="KW-0687">Ribonucleoprotein</keyword>
<gene>
    <name evidence="4" type="primary">rps19</name>
</gene>
<name>A0A3S6K1X7_9STIC</name>
<geneLocation type="mitochondrion" evidence="4"/>
<dbReference type="GO" id="GO:0003735">
    <property type="term" value="F:structural constituent of ribosome"/>
    <property type="evidence" value="ECO:0007669"/>
    <property type="project" value="InterPro"/>
</dbReference>
<dbReference type="Gene3D" id="3.30.860.10">
    <property type="entry name" value="30s Ribosomal Protein S19, Chain A"/>
    <property type="match status" value="1"/>
</dbReference>
<accession>A0A3S6K1X7</accession>
<keyword evidence="4" id="KW-0496">Mitochondrion</keyword>
<protein>
    <submittedName>
        <fullName evidence="4">Ribosomal protein S19</fullName>
    </submittedName>
</protein>
<dbReference type="AlphaFoldDB" id="A0A3S6K1X7"/>
<dbReference type="GO" id="GO:0006412">
    <property type="term" value="P:translation"/>
    <property type="evidence" value="ECO:0007669"/>
    <property type="project" value="InterPro"/>
</dbReference>
<dbReference type="EMBL" id="KX524143">
    <property type="protein sequence ID" value="ASY95701.1"/>
    <property type="molecule type" value="Genomic_DNA"/>
</dbReference>
<dbReference type="GO" id="GO:1990904">
    <property type="term" value="C:ribonucleoprotein complex"/>
    <property type="evidence" value="ECO:0007669"/>
    <property type="project" value="UniProtKB-KW"/>
</dbReference>
<evidence type="ECO:0000256" key="3">
    <source>
        <dbReference type="ARBA" id="ARBA00023274"/>
    </source>
</evidence>
<keyword evidence="2 4" id="KW-0689">Ribosomal protein</keyword>
<evidence type="ECO:0000256" key="1">
    <source>
        <dbReference type="ARBA" id="ARBA00007345"/>
    </source>
</evidence>
<reference evidence="4" key="1">
    <citation type="submission" date="2016-07" db="EMBL/GenBank/DDBJ databases">
        <title>Mitochondrial genome evolution in stichotrich ciliates.</title>
        <authorList>
            <person name="Chen X."/>
            <person name="Landweber L."/>
        </authorList>
    </citation>
    <scope>NUCLEOTIDE SEQUENCE</scope>
</reference>
<organism evidence="4">
    <name type="scientific">Paraurostyla sp</name>
    <dbReference type="NCBI Taxonomy" id="6014"/>
    <lineage>
        <taxon>Eukaryota</taxon>
        <taxon>Sar</taxon>
        <taxon>Alveolata</taxon>
        <taxon>Ciliophora</taxon>
        <taxon>Intramacronucleata</taxon>
        <taxon>Spirotrichea</taxon>
        <taxon>Stichotrichia</taxon>
        <taxon>Stichotrichida</taxon>
        <taxon>Amphisiellidae</taxon>
        <taxon>Paraurostyla</taxon>
    </lineage>
</organism>
<evidence type="ECO:0000313" key="4">
    <source>
        <dbReference type="EMBL" id="ASY95701.1"/>
    </source>
</evidence>
<dbReference type="InterPro" id="IPR023575">
    <property type="entry name" value="Ribosomal_uS19_SF"/>
</dbReference>